<evidence type="ECO:0000313" key="3">
    <source>
        <dbReference type="Proteomes" id="UP000264071"/>
    </source>
</evidence>
<organism evidence="2 3">
    <name type="scientific">Gemmatimonas aurantiaca</name>
    <dbReference type="NCBI Taxonomy" id="173480"/>
    <lineage>
        <taxon>Bacteria</taxon>
        <taxon>Pseudomonadati</taxon>
        <taxon>Gemmatimonadota</taxon>
        <taxon>Gemmatimonadia</taxon>
        <taxon>Gemmatimonadales</taxon>
        <taxon>Gemmatimonadaceae</taxon>
        <taxon>Gemmatimonas</taxon>
    </lineage>
</organism>
<evidence type="ECO:0000256" key="1">
    <source>
        <dbReference type="SAM" id="SignalP"/>
    </source>
</evidence>
<dbReference type="EMBL" id="DPIY01000001">
    <property type="protein sequence ID" value="HCT55826.1"/>
    <property type="molecule type" value="Genomic_DNA"/>
</dbReference>
<reference evidence="2 3" key="1">
    <citation type="journal article" date="2018" name="Nat. Biotechnol.">
        <title>A standardized bacterial taxonomy based on genome phylogeny substantially revises the tree of life.</title>
        <authorList>
            <person name="Parks D.H."/>
            <person name="Chuvochina M."/>
            <person name="Waite D.W."/>
            <person name="Rinke C."/>
            <person name="Skarshewski A."/>
            <person name="Chaumeil P.A."/>
            <person name="Hugenholtz P."/>
        </authorList>
    </citation>
    <scope>NUCLEOTIDE SEQUENCE [LARGE SCALE GENOMIC DNA]</scope>
    <source>
        <strain evidence="2">UBA8844</strain>
    </source>
</reference>
<dbReference type="OMA" id="HRAHIMI"/>
<feature type="chain" id="PRO_5017758732" evidence="1">
    <location>
        <begin position="32"/>
        <end position="203"/>
    </location>
</feature>
<protein>
    <submittedName>
        <fullName evidence="2">Uncharacterized protein</fullName>
    </submittedName>
</protein>
<feature type="signal peptide" evidence="1">
    <location>
        <begin position="1"/>
        <end position="31"/>
    </location>
</feature>
<dbReference type="Proteomes" id="UP000264071">
    <property type="component" value="Unassembled WGS sequence"/>
</dbReference>
<proteinExistence type="predicted"/>
<sequence>MSVPAARPAFGLISVALTALLLPLATATAQKAPPVAEQIAAAVLALPTEMRDGAGVLGYKTVGKLEVLRPTKNGMLCLADDPAEEQFHVSCYADSMDPFMARGRSLRLQGTTGAQVDTVRFAEVKSGKIKMPTQPAALYQIFGAKDAYDAASNTVKNGRSLFVVYIPFATPQSTGLSTTPSDTKPWLMLPGTAKAHIMFTSKM</sequence>
<name>A0A3D4V3Z8_9BACT</name>
<comment type="caution">
    <text evidence="2">The sequence shown here is derived from an EMBL/GenBank/DDBJ whole genome shotgun (WGS) entry which is preliminary data.</text>
</comment>
<keyword evidence="1" id="KW-0732">Signal</keyword>
<gene>
    <name evidence="2" type="ORF">DGD08_01295</name>
</gene>
<dbReference type="AlphaFoldDB" id="A0A3D4V3Z8"/>
<accession>A0A3D4V3Z8</accession>
<evidence type="ECO:0000313" key="2">
    <source>
        <dbReference type="EMBL" id="HCT55826.1"/>
    </source>
</evidence>